<organism evidence="5 6">
    <name type="scientific">Mesorhabditis belari</name>
    <dbReference type="NCBI Taxonomy" id="2138241"/>
    <lineage>
        <taxon>Eukaryota</taxon>
        <taxon>Metazoa</taxon>
        <taxon>Ecdysozoa</taxon>
        <taxon>Nematoda</taxon>
        <taxon>Chromadorea</taxon>
        <taxon>Rhabditida</taxon>
        <taxon>Rhabditina</taxon>
        <taxon>Rhabditomorpha</taxon>
        <taxon>Rhabditoidea</taxon>
        <taxon>Rhabditidae</taxon>
        <taxon>Mesorhabditinae</taxon>
        <taxon>Mesorhabditis</taxon>
    </lineage>
</organism>
<feature type="domain" description="RecQ mediated genome instability protein 1 OB-fold" evidence="4">
    <location>
        <begin position="70"/>
        <end position="197"/>
    </location>
</feature>
<dbReference type="PANTHER" id="PTHR14790">
    <property type="entry name" value="RECQ-MEDIATED GENOME INSTABILITY PROTEIN 1 RMI1"/>
    <property type="match status" value="1"/>
</dbReference>
<feature type="region of interest" description="Disordered" evidence="3">
    <location>
        <begin position="450"/>
        <end position="469"/>
    </location>
</feature>
<dbReference type="GO" id="GO:0016604">
    <property type="term" value="C:nuclear body"/>
    <property type="evidence" value="ECO:0007669"/>
    <property type="project" value="TreeGrafter"/>
</dbReference>
<dbReference type="InterPro" id="IPR013894">
    <property type="entry name" value="RMI1_OB"/>
</dbReference>
<name>A0AAF3F015_9BILA</name>
<evidence type="ECO:0000256" key="3">
    <source>
        <dbReference type="SAM" id="MobiDB-lite"/>
    </source>
</evidence>
<dbReference type="InterPro" id="IPR042470">
    <property type="entry name" value="RMI1_N_C_sf"/>
</dbReference>
<evidence type="ECO:0000313" key="5">
    <source>
        <dbReference type="Proteomes" id="UP000887575"/>
    </source>
</evidence>
<dbReference type="GO" id="GO:0000712">
    <property type="term" value="P:resolution of meiotic recombination intermediates"/>
    <property type="evidence" value="ECO:0007669"/>
    <property type="project" value="TreeGrafter"/>
</dbReference>
<dbReference type="PANTHER" id="PTHR14790:SF15">
    <property type="entry name" value="RECQ-MEDIATED GENOME INSTABILITY PROTEIN 1"/>
    <property type="match status" value="1"/>
</dbReference>
<protein>
    <recommendedName>
        <fullName evidence="2">RecQ-mediated genome instability protein 1</fullName>
    </recommendedName>
</protein>
<accession>A0AAF3F015</accession>
<dbReference type="SMART" id="SM01161">
    <property type="entry name" value="DUF1767"/>
    <property type="match status" value="1"/>
</dbReference>
<sequence length="1030" mass="115103">MSEKLVRLWLQKHHINVKGEWLRAAIEWTSISQPSINEKQLQIAILKQVLFSNLSDSCDPPVKIPTFAKQIILPKQHLFQVIMVLDISRSLYEQYRELTNKKEDLSWFTCEENNETTNEKTEPLSKPNRMLRIELSDGAVNLAAIIYGGNISIDERTPPGTKLLTRCRVRCRHGVMFLNQDNCQVLGGECAQLYKDRLVFLEEKLEIKNSARKQPKKRTTEDGNLTISPFLKPKNADAQSELDEVGDSKLNSTNTTLHTATTSVKNDPLHSIDEDLNKSLDTIPCTPILSRKSLNKVFDDTNVFRVPILPPASNPQAKVAKLQHEEADAKYSNQLQVNESISRSERSIVEDKRLNAIKPSMIETKTVNTIAPPEVDSKNASERNYTRETMTFVDQSRKDQQPLPVNRLPQNVKRAESWLAKPSETKVLSVNQPKEDSQTAIVPLMALADNPSRSLNTSSRMDTSESWLAKRSESKVLPVNQPKEDSQTAIVPLMALADNPSRSLNTSSRMDTSGLLDTSREIALLSTRNVTKRSSKELEKAAKGTRAITEYLSILGERPMYHRHSVTSAGDDMVPKIEETDERNTKATTRNVIPTTRRSLYATLAKSMAKSKKVADEKNLVETEAHSTTEVSFHTPAVRGKSGVSPFIPEPPNINELHQRAEKSVGDDVVHSRSLRASFKDSCVGTTPLLTKQYPVVHHRFVEKRDASTSPFPVFRKHDQTTASTSILKSHTGSKQLTAPKKNPASANEVGIMGRGKQFVTSTPTSGAPPPHDALAPERKIKKVQLISPEKSPRLNRSLSALSASGGSLTHTFPVPPNAQGNQEHHHNVNSNVPNLHSFAGQSKKTLNEAVRESVSQPRVSHQLDLGAALQYKTMEIYENRSLLVDLLRQRRFWMLSKRVTVVPLCSKLLDDLRAGADRWCLKVLLTDESAAGVMCVASQELLINMLGFDVSYCKMLSMDRRLNEAELNRCKQRALDVMKAFTRLDIVFMLEVSRNSNEPPVITGITQLCEAAVPAQTSVFFHQAMSNFE</sequence>
<dbReference type="WBParaSite" id="MBELARI_LOCUS19087.1">
    <property type="protein sequence ID" value="MBELARI_LOCUS19087.1"/>
    <property type="gene ID" value="MBELARI_LOCUS19087"/>
</dbReference>
<dbReference type="AlphaFoldDB" id="A0AAF3F015"/>
<dbReference type="GO" id="GO:0031422">
    <property type="term" value="C:RecQ family helicase-topoisomerase III complex"/>
    <property type="evidence" value="ECO:0007669"/>
    <property type="project" value="TreeGrafter"/>
</dbReference>
<dbReference type="Gene3D" id="2.40.50.770">
    <property type="entry name" value="RecQ-mediated genome instability protein Rmi1, C-terminal domain"/>
    <property type="match status" value="1"/>
</dbReference>
<evidence type="ECO:0000256" key="1">
    <source>
        <dbReference type="ARBA" id="ARBA00006395"/>
    </source>
</evidence>
<feature type="region of interest" description="Disordered" evidence="3">
    <location>
        <begin position="210"/>
        <end position="239"/>
    </location>
</feature>
<evidence type="ECO:0000256" key="2">
    <source>
        <dbReference type="ARBA" id="ARBA00018987"/>
    </source>
</evidence>
<feature type="compositionally biased region" description="Polar residues" evidence="3">
    <location>
        <begin position="451"/>
        <end position="466"/>
    </location>
</feature>
<dbReference type="Proteomes" id="UP000887575">
    <property type="component" value="Unassembled WGS sequence"/>
</dbReference>
<evidence type="ECO:0000313" key="6">
    <source>
        <dbReference type="WBParaSite" id="MBELARI_LOCUS19087.1"/>
    </source>
</evidence>
<proteinExistence type="inferred from homology"/>
<keyword evidence="5" id="KW-1185">Reference proteome</keyword>
<reference evidence="6" key="1">
    <citation type="submission" date="2024-02" db="UniProtKB">
        <authorList>
            <consortium name="WormBaseParasite"/>
        </authorList>
    </citation>
    <scope>IDENTIFICATION</scope>
</reference>
<evidence type="ECO:0000259" key="4">
    <source>
        <dbReference type="Pfam" id="PF08585"/>
    </source>
</evidence>
<feature type="compositionally biased region" description="Polar residues" evidence="3">
    <location>
        <begin position="721"/>
        <end position="737"/>
    </location>
</feature>
<feature type="region of interest" description="Disordered" evidence="3">
    <location>
        <begin position="711"/>
        <end position="749"/>
    </location>
</feature>
<dbReference type="GO" id="GO:0000724">
    <property type="term" value="P:double-strand break repair via homologous recombination"/>
    <property type="evidence" value="ECO:0007669"/>
    <property type="project" value="TreeGrafter"/>
</dbReference>
<comment type="similarity">
    <text evidence="1">Belongs to the RMI1 family.</text>
</comment>
<dbReference type="Pfam" id="PF08585">
    <property type="entry name" value="RMI1_N_C"/>
    <property type="match status" value="1"/>
</dbReference>